<evidence type="ECO:0000313" key="1">
    <source>
        <dbReference type="EMBL" id="AEG13774.1"/>
    </source>
</evidence>
<keyword evidence="2" id="KW-1185">Reference proteome</keyword>
<sequence>MLYGKEVTLSYLCLDLTWKPLEKRVRFVLVKNGSERFILMCSNLQWLPGEIKAYSYRFKIEVTFKGLKHLLGSFCYRFWTKAMP</sequence>
<dbReference type="KEGG" id="dku:Desku_0129"/>
<protein>
    <recommendedName>
        <fullName evidence="3">Transposase IS4-like domain-containing protein</fullName>
    </recommendedName>
</protein>
<name>A0AAU8PEB1_DESK7</name>
<dbReference type="Proteomes" id="UP000009229">
    <property type="component" value="Chromosome"/>
</dbReference>
<dbReference type="RefSeq" id="WP_013821289.1">
    <property type="nucleotide sequence ID" value="NC_015573.1"/>
</dbReference>
<evidence type="ECO:0008006" key="3">
    <source>
        <dbReference type="Google" id="ProtNLM"/>
    </source>
</evidence>
<evidence type="ECO:0000313" key="2">
    <source>
        <dbReference type="Proteomes" id="UP000009229"/>
    </source>
</evidence>
<dbReference type="AlphaFoldDB" id="A0AAU8PEB1"/>
<dbReference type="EMBL" id="CP002770">
    <property type="protein sequence ID" value="AEG13774.1"/>
    <property type="molecule type" value="Genomic_DNA"/>
</dbReference>
<proteinExistence type="predicted"/>
<accession>A0AAU8PEB1</accession>
<reference evidence="2" key="1">
    <citation type="submission" date="2011-05" db="EMBL/GenBank/DDBJ databases">
        <title>Complete sequence of Desulfotomaculum kuznetsovii DSM 6115.</title>
        <authorList>
            <person name="Lucas S."/>
            <person name="Han J."/>
            <person name="Lapidus A."/>
            <person name="Cheng J.-F."/>
            <person name="Goodwin L."/>
            <person name="Pitluck S."/>
            <person name="Peters L."/>
            <person name="Mikhailova N."/>
            <person name="Lu M."/>
            <person name="Saunders E."/>
            <person name="Han C."/>
            <person name="Tapia R."/>
            <person name="Land M."/>
            <person name="Hauser L."/>
            <person name="Kyrpides N."/>
            <person name="Ivanova N."/>
            <person name="Pagani I."/>
            <person name="Nazina T."/>
            <person name="Ivanova A."/>
            <person name="Parshina S."/>
            <person name="Kuever J."/>
            <person name="Muyzer G."/>
            <person name="Plugge C."/>
            <person name="Stams A."/>
            <person name="Woyke T."/>
        </authorList>
    </citation>
    <scope>NUCLEOTIDE SEQUENCE [LARGE SCALE GENOMIC DNA]</scope>
    <source>
        <strain evidence="2">DSM 6115 / VKM B-1805 / 17</strain>
    </source>
</reference>
<gene>
    <name evidence="1" type="ordered locus">Desku_0129</name>
</gene>
<organism evidence="1 2">
    <name type="scientific">Desulfofundulus kuznetsovii (strain DSM 6115 / VKM B-1805 / 17)</name>
    <name type="common">Desulfotomaculum kuznetsovii</name>
    <dbReference type="NCBI Taxonomy" id="760568"/>
    <lineage>
        <taxon>Bacteria</taxon>
        <taxon>Bacillati</taxon>
        <taxon>Bacillota</taxon>
        <taxon>Clostridia</taxon>
        <taxon>Eubacteriales</taxon>
        <taxon>Peptococcaceae</taxon>
        <taxon>Desulfofundulus</taxon>
    </lineage>
</organism>